<feature type="transmembrane region" description="Helical" evidence="9">
    <location>
        <begin position="219"/>
        <end position="243"/>
    </location>
</feature>
<evidence type="ECO:0000256" key="6">
    <source>
        <dbReference type="ARBA" id="ARBA00022692"/>
    </source>
</evidence>
<dbReference type="InterPro" id="IPR026046">
    <property type="entry name" value="UBIAD1"/>
</dbReference>
<protein>
    <submittedName>
        <fullName evidence="10">1,4-dihydroxy-2-naphthoate octaprenyltransferase</fullName>
        <ecNumber evidence="10">2.5.1.74</ecNumber>
    </submittedName>
</protein>
<dbReference type="Pfam" id="PF01040">
    <property type="entry name" value="UbiA"/>
    <property type="match status" value="1"/>
</dbReference>
<evidence type="ECO:0000313" key="10">
    <source>
        <dbReference type="EMBL" id="AMD01008.1"/>
    </source>
</evidence>
<dbReference type="PANTHER" id="PTHR13929">
    <property type="entry name" value="1,4-DIHYDROXY-2-NAPHTHOATE OCTAPRENYLTRANSFERASE"/>
    <property type="match status" value="1"/>
</dbReference>
<accession>A0A0X8HE63</accession>
<reference evidence="10 11" key="2">
    <citation type="submission" date="2016-02" db="EMBL/GenBank/DDBJ databases">
        <authorList>
            <person name="Wen L."/>
            <person name="He K."/>
            <person name="Yang H."/>
        </authorList>
    </citation>
    <scope>NUCLEOTIDE SEQUENCE [LARGE SCALE GENOMIC DNA]</scope>
    <source>
        <strain evidence="10 11">AGD 8-3</strain>
    </source>
</reference>
<dbReference type="EC" id="2.5.1.74" evidence="10"/>
<evidence type="ECO:0000313" key="11">
    <source>
        <dbReference type="Proteomes" id="UP000063387"/>
    </source>
</evidence>
<comment type="pathway">
    <text evidence="2">Quinol/quinone metabolism; menaquinone biosynthesis.</text>
</comment>
<dbReference type="STRING" id="507626.LOKO_01941"/>
<keyword evidence="3" id="KW-0474">Menaquinone biosynthesis</keyword>
<feature type="transmembrane region" description="Helical" evidence="9">
    <location>
        <begin position="44"/>
        <end position="65"/>
    </location>
</feature>
<keyword evidence="6 9" id="KW-0812">Transmembrane</keyword>
<keyword evidence="8 9" id="KW-0472">Membrane</keyword>
<dbReference type="GO" id="GO:0042371">
    <property type="term" value="P:vitamin K biosynthetic process"/>
    <property type="evidence" value="ECO:0007669"/>
    <property type="project" value="TreeGrafter"/>
</dbReference>
<reference evidence="10 11" key="1">
    <citation type="journal article" date="2016" name="Genome Announc.">
        <title>Draft Genome Sequence of 'Halomonas chromatireducens' Strain AGD 8-3, a Haloalkaliphilic Chromate- and Selenite-Reducing Gammaproteobacterium.</title>
        <authorList>
            <person name="Sharko F.S."/>
            <person name="Shapovalova A.A."/>
            <person name="Tsygankova S.V."/>
            <person name="Komova A.V."/>
            <person name="Boulygina E.S."/>
            <person name="Teslyuk A.B."/>
            <person name="Gotovtsev P.M."/>
            <person name="Namsaraev Z.B."/>
            <person name="Khijniak T.V."/>
            <person name="Nedoluzhko A.V."/>
            <person name="Vasilov R.G."/>
        </authorList>
    </citation>
    <scope>NUCLEOTIDE SEQUENCE [LARGE SCALE GENOMIC DNA]</scope>
    <source>
        <strain evidence="10 11">AGD 8-3</strain>
    </source>
</reference>
<evidence type="ECO:0000256" key="7">
    <source>
        <dbReference type="ARBA" id="ARBA00022989"/>
    </source>
</evidence>
<feature type="transmembrane region" description="Helical" evidence="9">
    <location>
        <begin position="151"/>
        <end position="172"/>
    </location>
</feature>
<feature type="transmembrane region" description="Helical" evidence="9">
    <location>
        <begin position="103"/>
        <end position="121"/>
    </location>
</feature>
<comment type="subcellular location">
    <subcellularLocation>
        <location evidence="1">Membrane</location>
        <topology evidence="1">Multi-pass membrane protein</topology>
    </subcellularLocation>
</comment>
<dbReference type="Gene3D" id="1.10.357.140">
    <property type="entry name" value="UbiA prenyltransferase"/>
    <property type="match status" value="1"/>
</dbReference>
<dbReference type="Proteomes" id="UP000063387">
    <property type="component" value="Chromosome"/>
</dbReference>
<dbReference type="KEGG" id="hco:LOKO_01941"/>
<dbReference type="InterPro" id="IPR000537">
    <property type="entry name" value="UbiA_prenyltransferase"/>
</dbReference>
<feature type="transmembrane region" description="Helical" evidence="9">
    <location>
        <begin position="283"/>
        <end position="308"/>
    </location>
</feature>
<feature type="transmembrane region" description="Helical" evidence="9">
    <location>
        <begin position="21"/>
        <end position="38"/>
    </location>
</feature>
<feature type="transmembrane region" description="Helical" evidence="9">
    <location>
        <begin position="127"/>
        <end position="144"/>
    </location>
</feature>
<keyword evidence="11" id="KW-1185">Reference proteome</keyword>
<feature type="transmembrane region" description="Helical" evidence="9">
    <location>
        <begin position="249"/>
        <end position="271"/>
    </location>
</feature>
<dbReference type="AlphaFoldDB" id="A0A0X8HE63"/>
<evidence type="ECO:0000256" key="2">
    <source>
        <dbReference type="ARBA" id="ARBA00004863"/>
    </source>
</evidence>
<proteinExistence type="predicted"/>
<feature type="transmembrane region" description="Helical" evidence="9">
    <location>
        <begin position="178"/>
        <end position="198"/>
    </location>
</feature>
<evidence type="ECO:0000256" key="1">
    <source>
        <dbReference type="ARBA" id="ARBA00004141"/>
    </source>
</evidence>
<evidence type="ECO:0000256" key="9">
    <source>
        <dbReference type="SAM" id="Phobius"/>
    </source>
</evidence>
<organism evidence="10 11">
    <name type="scientific">Halomonas chromatireducens</name>
    <dbReference type="NCBI Taxonomy" id="507626"/>
    <lineage>
        <taxon>Bacteria</taxon>
        <taxon>Pseudomonadati</taxon>
        <taxon>Pseudomonadota</taxon>
        <taxon>Gammaproteobacteria</taxon>
        <taxon>Oceanospirillales</taxon>
        <taxon>Halomonadaceae</taxon>
        <taxon>Halomonas</taxon>
    </lineage>
</organism>
<dbReference type="CDD" id="cd13962">
    <property type="entry name" value="PT_UbiA_UBIAD1"/>
    <property type="match status" value="1"/>
</dbReference>
<evidence type="ECO:0000256" key="3">
    <source>
        <dbReference type="ARBA" id="ARBA00022428"/>
    </source>
</evidence>
<evidence type="ECO:0000256" key="5">
    <source>
        <dbReference type="ARBA" id="ARBA00022679"/>
    </source>
</evidence>
<keyword evidence="5 10" id="KW-0808">Transferase</keyword>
<dbReference type="RefSeq" id="WP_066448231.1">
    <property type="nucleotide sequence ID" value="NZ_CP014226.1"/>
</dbReference>
<name>A0A0X8HE63_9GAMM</name>
<dbReference type="EMBL" id="CP014226">
    <property type="protein sequence ID" value="AMD01008.1"/>
    <property type="molecule type" value="Genomic_DNA"/>
</dbReference>
<evidence type="ECO:0000256" key="4">
    <source>
        <dbReference type="ARBA" id="ARBA00022475"/>
    </source>
</evidence>
<dbReference type="PIRSF" id="PIRSF005355">
    <property type="entry name" value="UBIAD1"/>
    <property type="match status" value="1"/>
</dbReference>
<keyword evidence="7 9" id="KW-1133">Transmembrane helix</keyword>
<dbReference type="GO" id="GO:0046428">
    <property type="term" value="F:1,4-dihydroxy-2-naphthoate polyprenyltransferase activity"/>
    <property type="evidence" value="ECO:0007669"/>
    <property type="project" value="UniProtKB-EC"/>
</dbReference>
<dbReference type="PANTHER" id="PTHR13929:SF0">
    <property type="entry name" value="UBIA PRENYLTRANSFERASE DOMAIN-CONTAINING PROTEIN 1"/>
    <property type="match status" value="1"/>
</dbReference>
<evidence type="ECO:0000256" key="8">
    <source>
        <dbReference type="ARBA" id="ARBA00023136"/>
    </source>
</evidence>
<dbReference type="OrthoDB" id="3344514at2"/>
<dbReference type="UniPathway" id="UPA00079"/>
<dbReference type="PATRIC" id="fig|507626.3.peg.1937"/>
<dbReference type="InterPro" id="IPR044878">
    <property type="entry name" value="UbiA_sf"/>
</dbReference>
<sequence length="309" mass="32089">MKRVAPGASLHACLRSSRPNFLVLAPLCAGLAVTAAWFDGHSPAGLDILLVMIAALLAHAAVNLFNEHHDYRSGLDSLTTRTPFSGGSGSLPENPAAAGAVRVAAWACLAGLVAIGAGFLWEVGAVMLPYGLLGLLLVVAYTGWLTRRPWLCLMAPGAGFGILMVAGAYQALTGTLSLTVLTASLVPTLLVSALLLVNQLPDIEPDRRVGRDHLAIRLGALRAARLSAALVLAAFAVIPLAWLTGALPAGAWLMWLVIPAAVWLARGLWCLPADVERGVLEPLLPLMGLKVGVLLGSLILLNAGLLLAA</sequence>
<gene>
    <name evidence="10" type="primary">menA</name>
    <name evidence="10" type="ORF">LOKO_01941</name>
</gene>
<dbReference type="GO" id="GO:0016020">
    <property type="term" value="C:membrane"/>
    <property type="evidence" value="ECO:0007669"/>
    <property type="project" value="UniProtKB-SubCell"/>
</dbReference>
<keyword evidence="4" id="KW-1003">Cell membrane</keyword>
<dbReference type="GO" id="GO:0009234">
    <property type="term" value="P:menaquinone biosynthetic process"/>
    <property type="evidence" value="ECO:0007669"/>
    <property type="project" value="UniProtKB-UniPathway"/>
</dbReference>